<dbReference type="GO" id="GO:0050660">
    <property type="term" value="F:flavin adenine dinucleotide binding"/>
    <property type="evidence" value="ECO:0007669"/>
    <property type="project" value="TreeGrafter"/>
</dbReference>
<dbReference type="PANTHER" id="PTHR19384">
    <property type="entry name" value="NITRIC OXIDE SYNTHASE-RELATED"/>
    <property type="match status" value="1"/>
</dbReference>
<keyword evidence="4" id="KW-0560">Oxidoreductase</keyword>
<evidence type="ECO:0000313" key="10">
    <source>
        <dbReference type="Proteomes" id="UP000054928"/>
    </source>
</evidence>
<dbReference type="PANTHER" id="PTHR19384:SF17">
    <property type="entry name" value="NADPH--CYTOCHROME P450 REDUCTASE"/>
    <property type="match status" value="1"/>
</dbReference>
<dbReference type="Gene3D" id="2.40.30.10">
    <property type="entry name" value="Translation factors"/>
    <property type="match status" value="1"/>
</dbReference>
<feature type="domain" description="Oxidoreductase FAD/NAD(P)-binding" evidence="7">
    <location>
        <begin position="338"/>
        <end position="450"/>
    </location>
</feature>
<dbReference type="EC" id="1.6.2.4" evidence="5"/>
<dbReference type="PRINTS" id="PR00371">
    <property type="entry name" value="FPNCR"/>
</dbReference>
<dbReference type="SUPFAM" id="SSF63380">
    <property type="entry name" value="Riboflavin synthase domain-like"/>
    <property type="match status" value="1"/>
</dbReference>
<keyword evidence="3" id="KW-0274">FAD</keyword>
<protein>
    <recommendedName>
        <fullName evidence="5">NADPH--hemoprotein reductase</fullName>
        <ecNumber evidence="5">1.6.2.4</ecNumber>
    </recommendedName>
</protein>
<dbReference type="InterPro" id="IPR039261">
    <property type="entry name" value="FNR_nucleotide-bd"/>
</dbReference>
<keyword evidence="2" id="KW-0285">Flavoprotein</keyword>
<dbReference type="SUPFAM" id="SSF52343">
    <property type="entry name" value="Ferredoxin reductase-like, C-terminal NADP-linked domain"/>
    <property type="match status" value="1"/>
</dbReference>
<dbReference type="OrthoDB" id="1688044at2759"/>
<reference evidence="10" key="1">
    <citation type="submission" date="2014-09" db="EMBL/GenBank/DDBJ databases">
        <authorList>
            <person name="Sharma Rahul"/>
            <person name="Thines Marco"/>
        </authorList>
    </citation>
    <scope>NUCLEOTIDE SEQUENCE [LARGE SCALE GENOMIC DNA]</scope>
</reference>
<evidence type="ECO:0000256" key="4">
    <source>
        <dbReference type="ARBA" id="ARBA00023002"/>
    </source>
</evidence>
<dbReference type="GO" id="GO:0005829">
    <property type="term" value="C:cytosol"/>
    <property type="evidence" value="ECO:0007669"/>
    <property type="project" value="TreeGrafter"/>
</dbReference>
<evidence type="ECO:0000313" key="9">
    <source>
        <dbReference type="EMBL" id="CEG43789.1"/>
    </source>
</evidence>
<proteinExistence type="predicted"/>
<dbReference type="OMA" id="IYLCGSG"/>
<sequence>MRDQRQYLSNGMDAFMEFERDMARKRRKDNEKLLDYELSLQSQERRKKPERPAPKYHLSLYPSRNDEKLLTARQKLLIDDDRAVFEIKANNVISAPHKTTEGALRTVHHIDINVRDDQQELVCVHASNIGVYKPNDLSVVEQMVDHLREIDLNVMYVAEPLPHTTDKSQQQISLQRQTFQYRPFACTGSVLDALTWKFDLESTPRPSFLRDLAAYASEENDVAALMLPQTAEAIQAESRHHRATIADVFKRFPSVRLSFADFFQIAPYNFPRYYTVSSSRQFVPDTVSITLGLRETSSLPPPRCSTYLAMLKPGDRVRACFYQSSFVFPFHNKLPIMLVGAGTGIAPFRAFLQDLEHENQLPSQQHRPAYLFYGCRDANVDFLYGNELQRALDSGVLNQLHVEFSDNHGCPKRYVQDALLDHSELVARHLLKNEGYIYVCGSFAMGRAVKKAIVTAILNHPEFLHRPIVTKEDAEQIVSQKLARRLIVTELW</sequence>
<evidence type="ECO:0000259" key="8">
    <source>
        <dbReference type="Pfam" id="PF00667"/>
    </source>
</evidence>
<feature type="region of interest" description="Disordered" evidence="6">
    <location>
        <begin position="38"/>
        <end position="57"/>
    </location>
</feature>
<dbReference type="Pfam" id="PF00175">
    <property type="entry name" value="NAD_binding_1"/>
    <property type="match status" value="1"/>
</dbReference>
<dbReference type="AlphaFoldDB" id="A0A0P1ASC5"/>
<dbReference type="Proteomes" id="UP000054928">
    <property type="component" value="Unassembled WGS sequence"/>
</dbReference>
<accession>A0A0P1ASC5</accession>
<dbReference type="EMBL" id="CCYD01000810">
    <property type="protein sequence ID" value="CEG43789.1"/>
    <property type="molecule type" value="Genomic_DNA"/>
</dbReference>
<dbReference type="InterPro" id="IPR023173">
    <property type="entry name" value="NADPH_Cyt_P450_Rdtase_alpha"/>
</dbReference>
<evidence type="ECO:0000256" key="5">
    <source>
        <dbReference type="ARBA" id="ARBA00023797"/>
    </source>
</evidence>
<dbReference type="Pfam" id="PF00667">
    <property type="entry name" value="FAD_binding_1"/>
    <property type="match status" value="1"/>
</dbReference>
<dbReference type="STRING" id="4781.A0A0P1ASC5"/>
<evidence type="ECO:0000259" key="7">
    <source>
        <dbReference type="Pfam" id="PF00175"/>
    </source>
</evidence>
<keyword evidence="10" id="KW-1185">Reference proteome</keyword>
<evidence type="ECO:0000256" key="3">
    <source>
        <dbReference type="ARBA" id="ARBA00022827"/>
    </source>
</evidence>
<evidence type="ECO:0000256" key="2">
    <source>
        <dbReference type="ARBA" id="ARBA00022630"/>
    </source>
</evidence>
<dbReference type="InterPro" id="IPR003097">
    <property type="entry name" value="CysJ-like_FAD-binding"/>
</dbReference>
<dbReference type="InterPro" id="IPR001709">
    <property type="entry name" value="Flavoprot_Pyr_Nucl_cyt_Rdtase"/>
</dbReference>
<dbReference type="Gene3D" id="1.20.990.10">
    <property type="entry name" value="NADPH-cytochrome p450 Reductase, Chain A, domain 3"/>
    <property type="match status" value="1"/>
</dbReference>
<evidence type="ECO:0000256" key="6">
    <source>
        <dbReference type="SAM" id="MobiDB-lite"/>
    </source>
</evidence>
<dbReference type="InterPro" id="IPR017938">
    <property type="entry name" value="Riboflavin_synthase-like_b-brl"/>
</dbReference>
<evidence type="ECO:0000256" key="1">
    <source>
        <dbReference type="ARBA" id="ARBA00001974"/>
    </source>
</evidence>
<organism evidence="9 10">
    <name type="scientific">Plasmopara halstedii</name>
    <name type="common">Downy mildew of sunflower</name>
    <dbReference type="NCBI Taxonomy" id="4781"/>
    <lineage>
        <taxon>Eukaryota</taxon>
        <taxon>Sar</taxon>
        <taxon>Stramenopiles</taxon>
        <taxon>Oomycota</taxon>
        <taxon>Peronosporomycetes</taxon>
        <taxon>Peronosporales</taxon>
        <taxon>Peronosporaceae</taxon>
        <taxon>Plasmopara</taxon>
    </lineage>
</organism>
<dbReference type="InterPro" id="IPR001433">
    <property type="entry name" value="OxRdtase_FAD/NAD-bd"/>
</dbReference>
<name>A0A0P1ASC5_PLAHL</name>
<dbReference type="Gene3D" id="3.40.50.80">
    <property type="entry name" value="Nucleotide-binding domain of ferredoxin-NADP reductase (FNR) module"/>
    <property type="match status" value="1"/>
</dbReference>
<dbReference type="GO" id="GO:0003958">
    <property type="term" value="F:NADPH-hemoprotein reductase activity"/>
    <property type="evidence" value="ECO:0007669"/>
    <property type="project" value="UniProtKB-EC"/>
</dbReference>
<dbReference type="GO" id="GO:0010181">
    <property type="term" value="F:FMN binding"/>
    <property type="evidence" value="ECO:0007669"/>
    <property type="project" value="TreeGrafter"/>
</dbReference>
<feature type="domain" description="Sulfite reductase [NADPH] flavoprotein alpha-component-like FAD-binding" evidence="8">
    <location>
        <begin position="102"/>
        <end position="292"/>
    </location>
</feature>
<dbReference type="GeneID" id="36409136"/>
<dbReference type="RefSeq" id="XP_024580158.1">
    <property type="nucleotide sequence ID" value="XM_024729819.1"/>
</dbReference>
<comment type="cofactor">
    <cofactor evidence="1">
        <name>FAD</name>
        <dbReference type="ChEBI" id="CHEBI:57692"/>
    </cofactor>
</comment>